<comment type="caution">
    <text evidence="1">The sequence shown here is derived from an EMBL/GenBank/DDBJ whole genome shotgun (WGS) entry which is preliminary data.</text>
</comment>
<dbReference type="Proteomes" id="UP001498398">
    <property type="component" value="Unassembled WGS sequence"/>
</dbReference>
<keyword evidence="2" id="KW-1185">Reference proteome</keyword>
<proteinExistence type="predicted"/>
<accession>A0ABR1JZV1</accession>
<dbReference type="EMBL" id="JBANRG010000004">
    <property type="protein sequence ID" value="KAK7467359.1"/>
    <property type="molecule type" value="Genomic_DNA"/>
</dbReference>
<evidence type="ECO:0000313" key="2">
    <source>
        <dbReference type="Proteomes" id="UP001498398"/>
    </source>
</evidence>
<protein>
    <submittedName>
        <fullName evidence="1">Uncharacterized protein</fullName>
    </submittedName>
</protein>
<gene>
    <name evidence="1" type="ORF">VKT23_004416</name>
</gene>
<reference evidence="1 2" key="1">
    <citation type="submission" date="2024-01" db="EMBL/GenBank/DDBJ databases">
        <title>A draft genome for the cacao thread blight pathogen Marasmiellus scandens.</title>
        <authorList>
            <person name="Baruah I.K."/>
            <person name="Leung J."/>
            <person name="Bukari Y."/>
            <person name="Amoako-Attah I."/>
            <person name="Meinhardt L.W."/>
            <person name="Bailey B.A."/>
            <person name="Cohen S.P."/>
        </authorList>
    </citation>
    <scope>NUCLEOTIDE SEQUENCE [LARGE SCALE GENOMIC DNA]</scope>
    <source>
        <strain evidence="1 2">GH-19</strain>
    </source>
</reference>
<name>A0ABR1JZV1_9AGAR</name>
<sequence length="164" mass="17809">MSITTQITSPPPISLSQVISSAPPLFGGPRKPAITSFEDPPPLPKGLLGIDCVYGYEITDGFLNNYKPFVLRRQAALTSEEPMGRVRMQVLYEAADELGLSSLVMQFFPGMLRNTACPNVTANDIVYFASATSDAKSQTCVAEGVLRQLEQKLGVTVKARWIAI</sequence>
<organism evidence="1 2">
    <name type="scientific">Marasmiellus scandens</name>
    <dbReference type="NCBI Taxonomy" id="2682957"/>
    <lineage>
        <taxon>Eukaryota</taxon>
        <taxon>Fungi</taxon>
        <taxon>Dikarya</taxon>
        <taxon>Basidiomycota</taxon>
        <taxon>Agaricomycotina</taxon>
        <taxon>Agaricomycetes</taxon>
        <taxon>Agaricomycetidae</taxon>
        <taxon>Agaricales</taxon>
        <taxon>Marasmiineae</taxon>
        <taxon>Omphalotaceae</taxon>
        <taxon>Marasmiellus</taxon>
    </lineage>
</organism>
<evidence type="ECO:0000313" key="1">
    <source>
        <dbReference type="EMBL" id="KAK7467359.1"/>
    </source>
</evidence>